<feature type="domain" description="Protein CR006 P-loop" evidence="2">
    <location>
        <begin position="26"/>
        <end position="657"/>
    </location>
</feature>
<evidence type="ECO:0000259" key="2">
    <source>
        <dbReference type="Pfam" id="PF13166"/>
    </source>
</evidence>
<reference evidence="3 4" key="1">
    <citation type="submission" date="2019-07" db="EMBL/GenBank/DDBJ databases">
        <authorList>
            <person name="Cremers G."/>
        </authorList>
    </citation>
    <scope>NUCLEOTIDE SEQUENCE [LARGE SCALE GENOMIC DNA]</scope>
</reference>
<sequence>MITKVKLLKNVGKFYGFTAKGEGLDWHKNTFLFAPNAYGKSTLVNVLRSLRDNNSKLVQSRKTLGKVAAPEAVIIIDGANHVFNDTRWDRPFPNIRIFDTPFIHANILAQKIEHEHKKNIHKIIIGAEGIKLAEQLANLKNREKERRQQFEVLAKQFTDARFTHHKLDAFMTISTAEEIAVITRIQKLEQDIKSKESETRIRQLSYPNTLTAPDFDPTQPGQDSSDVIQDEEEMSTPLNYLNELRALVAKKLAAAHATAEKRVLTHIDQNIKNKAQAKEFIRQGLDHVQADCPFCGQNLKNAADLLKAYQEFFNDAFRTYQQNLVLRASALAKWNLDNDLTALVSVHNANIATLRQWEPFIGVETLPAVSATAETLRPKLTELKAKIQSELDKKQKDPNADAELPQFDALTAELASIKMAVESYNTAVTAFTEKAKNCVASLPKSDVPSIRIALAKEREIQSRFKPEWKKWATDYQAVKMDADNLLNQKKAKEAELAAYTKTIFETYQTRINRRLLSLGADFTIIGLTGKTDERANESYSDFEFLILEQKVPLTSRQDDAPSFKNTLSEGDKSTLAFAFFIAALEKAPELDKQIVIFDDPLSSLDETRRLGTVTLLAGLSPLVNQLCVFTHKKDFLRMLFDGIQNKGVLQLKSDKKNGSWIEPFDVEDDRKAEIARLCDDMSRYLDEDFGPTPEDMQGNIRKVFEIILKTKYYRTLAAEIKDKSGLGDLIGTLHGKGLVSNATKDQLFRLCRLSDMAHHGGLAKLPEHTLTREEICSAIQETFSGAEKV</sequence>
<dbReference type="SUPFAM" id="SSF52540">
    <property type="entry name" value="P-loop containing nucleoside triphosphate hydrolases"/>
    <property type="match status" value="1"/>
</dbReference>
<dbReference type="PANTHER" id="PTHR32182:SF0">
    <property type="entry name" value="DNA REPLICATION AND REPAIR PROTEIN RECF"/>
    <property type="match status" value="1"/>
</dbReference>
<dbReference type="Gene3D" id="3.40.50.300">
    <property type="entry name" value="P-loop containing nucleotide triphosphate hydrolases"/>
    <property type="match status" value="1"/>
</dbReference>
<dbReference type="EMBL" id="CABIKM010000026">
    <property type="protein sequence ID" value="VUZ85387.1"/>
    <property type="molecule type" value="Genomic_DNA"/>
</dbReference>
<evidence type="ECO:0000313" key="4">
    <source>
        <dbReference type="Proteomes" id="UP000334340"/>
    </source>
</evidence>
<name>A0A564ZKK1_9BACT</name>
<feature type="coiled-coil region" evidence="1">
    <location>
        <begin position="475"/>
        <end position="502"/>
    </location>
</feature>
<keyword evidence="4" id="KW-1185">Reference proteome</keyword>
<dbReference type="Proteomes" id="UP000334340">
    <property type="component" value="Unassembled WGS sequence"/>
</dbReference>
<organism evidence="3 4">
    <name type="scientific">Candidatus Methylomirabilis lanthanidiphila</name>
    <dbReference type="NCBI Taxonomy" id="2211376"/>
    <lineage>
        <taxon>Bacteria</taxon>
        <taxon>Candidatus Methylomirabilota</taxon>
        <taxon>Candidatus Methylomirabilia</taxon>
        <taxon>Candidatus Methylomirabilales</taxon>
        <taxon>Candidatus Methylomirabilaceae</taxon>
        <taxon>Candidatus Methylomirabilis</taxon>
    </lineage>
</organism>
<dbReference type="GO" id="GO:0000731">
    <property type="term" value="P:DNA synthesis involved in DNA repair"/>
    <property type="evidence" value="ECO:0007669"/>
    <property type="project" value="TreeGrafter"/>
</dbReference>
<dbReference type="InterPro" id="IPR026866">
    <property type="entry name" value="CR006_AAA"/>
</dbReference>
<keyword evidence="1" id="KW-0175">Coiled coil</keyword>
<proteinExistence type="predicted"/>
<dbReference type="AlphaFoldDB" id="A0A564ZKK1"/>
<evidence type="ECO:0000313" key="3">
    <source>
        <dbReference type="EMBL" id="VUZ85387.1"/>
    </source>
</evidence>
<dbReference type="InterPro" id="IPR027417">
    <property type="entry name" value="P-loop_NTPase"/>
</dbReference>
<accession>A0A564ZKK1</accession>
<dbReference type="PANTHER" id="PTHR32182">
    <property type="entry name" value="DNA REPLICATION AND REPAIR PROTEIN RECF"/>
    <property type="match status" value="1"/>
</dbReference>
<dbReference type="Pfam" id="PF13166">
    <property type="entry name" value="AAA_13"/>
    <property type="match status" value="1"/>
</dbReference>
<protein>
    <recommendedName>
        <fullName evidence="2">Protein CR006 P-loop domain-containing protein</fullName>
    </recommendedName>
</protein>
<evidence type="ECO:0000256" key="1">
    <source>
        <dbReference type="SAM" id="Coils"/>
    </source>
</evidence>
<dbReference type="GO" id="GO:0006302">
    <property type="term" value="P:double-strand break repair"/>
    <property type="evidence" value="ECO:0007669"/>
    <property type="project" value="TreeGrafter"/>
</dbReference>
<gene>
    <name evidence="3" type="ORF">MELA_01771</name>
</gene>